<comment type="caution">
    <text evidence="10">The sequence shown here is derived from an EMBL/GenBank/DDBJ whole genome shotgun (WGS) entry which is preliminary data.</text>
</comment>
<dbReference type="Gene3D" id="6.10.250.690">
    <property type="match status" value="1"/>
</dbReference>
<name>A0A940SYM6_9ENTE</name>
<dbReference type="InterPro" id="IPR001867">
    <property type="entry name" value="OmpR/PhoB-type_DNA-bd"/>
</dbReference>
<feature type="modified residue" description="4-aspartylphosphate" evidence="6">
    <location>
        <position position="52"/>
    </location>
</feature>
<dbReference type="SMART" id="SM00862">
    <property type="entry name" value="Trans_reg_C"/>
    <property type="match status" value="1"/>
</dbReference>
<keyword evidence="11" id="KW-1185">Reference proteome</keyword>
<dbReference type="PANTHER" id="PTHR48111">
    <property type="entry name" value="REGULATOR OF RPOS"/>
    <property type="match status" value="1"/>
</dbReference>
<evidence type="ECO:0000313" key="11">
    <source>
        <dbReference type="Proteomes" id="UP000674938"/>
    </source>
</evidence>
<dbReference type="Proteomes" id="UP000674938">
    <property type="component" value="Unassembled WGS sequence"/>
</dbReference>
<keyword evidence="1 6" id="KW-0597">Phosphoprotein</keyword>
<dbReference type="AlphaFoldDB" id="A0A940SYM6"/>
<evidence type="ECO:0000256" key="7">
    <source>
        <dbReference type="PROSITE-ProRule" id="PRU01091"/>
    </source>
</evidence>
<dbReference type="PROSITE" id="PS51755">
    <property type="entry name" value="OMPR_PHOB"/>
    <property type="match status" value="1"/>
</dbReference>
<evidence type="ECO:0000256" key="3">
    <source>
        <dbReference type="ARBA" id="ARBA00023015"/>
    </source>
</evidence>
<dbReference type="InterPro" id="IPR011006">
    <property type="entry name" value="CheY-like_superfamily"/>
</dbReference>
<dbReference type="PROSITE" id="PS50110">
    <property type="entry name" value="RESPONSE_REGULATORY"/>
    <property type="match status" value="1"/>
</dbReference>
<dbReference type="InterPro" id="IPR036388">
    <property type="entry name" value="WH-like_DNA-bd_sf"/>
</dbReference>
<dbReference type="CDD" id="cd00383">
    <property type="entry name" value="trans_reg_C"/>
    <property type="match status" value="1"/>
</dbReference>
<dbReference type="PANTHER" id="PTHR48111:SF2">
    <property type="entry name" value="RESPONSE REGULATOR SAER"/>
    <property type="match status" value="1"/>
</dbReference>
<reference evidence="10" key="1">
    <citation type="submission" date="2020-12" db="EMBL/GenBank/DDBJ databases">
        <title>Vagococcus allomyrinae sp. nov. and Enterococcus lavae sp. nov., isolated from the larvae of Allomyrina dichotoma.</title>
        <authorList>
            <person name="Lee S.D."/>
        </authorList>
    </citation>
    <scope>NUCLEOTIDE SEQUENCE</scope>
    <source>
        <strain evidence="10">BWB3-3</strain>
    </source>
</reference>
<dbReference type="GO" id="GO:0000156">
    <property type="term" value="F:phosphorelay response regulator activity"/>
    <property type="evidence" value="ECO:0007669"/>
    <property type="project" value="TreeGrafter"/>
</dbReference>
<feature type="domain" description="Response regulatory" evidence="8">
    <location>
        <begin position="3"/>
        <end position="116"/>
    </location>
</feature>
<keyword evidence="4 7" id="KW-0238">DNA-binding</keyword>
<dbReference type="RefSeq" id="WP_209531353.1">
    <property type="nucleotide sequence ID" value="NZ_JAEEGA010000017.1"/>
</dbReference>
<dbReference type="GO" id="GO:0000976">
    <property type="term" value="F:transcription cis-regulatory region binding"/>
    <property type="evidence" value="ECO:0007669"/>
    <property type="project" value="TreeGrafter"/>
</dbReference>
<keyword evidence="3" id="KW-0805">Transcription regulation</keyword>
<dbReference type="Pfam" id="PF00072">
    <property type="entry name" value="Response_reg"/>
    <property type="match status" value="1"/>
</dbReference>
<dbReference type="GO" id="GO:0005829">
    <property type="term" value="C:cytosol"/>
    <property type="evidence" value="ECO:0007669"/>
    <property type="project" value="TreeGrafter"/>
</dbReference>
<proteinExistence type="predicted"/>
<dbReference type="Pfam" id="PF00486">
    <property type="entry name" value="Trans_reg_C"/>
    <property type="match status" value="1"/>
</dbReference>
<keyword evidence="5" id="KW-0804">Transcription</keyword>
<evidence type="ECO:0000259" key="9">
    <source>
        <dbReference type="PROSITE" id="PS51755"/>
    </source>
</evidence>
<evidence type="ECO:0000256" key="6">
    <source>
        <dbReference type="PROSITE-ProRule" id="PRU00169"/>
    </source>
</evidence>
<evidence type="ECO:0000259" key="8">
    <source>
        <dbReference type="PROSITE" id="PS50110"/>
    </source>
</evidence>
<sequence>MTKLLLVEDDLDLHFIICKFLMTNHYTVQSAYSGDTAYELIQHNHYDLIVLDLMLPGITGETFLVNIRQFTQTPVMILSSKASVSDRVWTLQQGADDYLTKPFEKAELLARIEALLRRSLSHQEKSPLVYKNIALDQTSRVFKVNEIPVDLTSKEFALMSLLMTEPSKVFTKNELFQTVWQEAYLVEENSLNVHISNLRKKIKPYDDHDYIETVWGIGFKLT</sequence>
<accession>A0A940SYM6</accession>
<evidence type="ECO:0000256" key="2">
    <source>
        <dbReference type="ARBA" id="ARBA00023012"/>
    </source>
</evidence>
<dbReference type="SMART" id="SM00448">
    <property type="entry name" value="REC"/>
    <property type="match status" value="1"/>
</dbReference>
<dbReference type="Gene3D" id="1.10.10.10">
    <property type="entry name" value="Winged helix-like DNA-binding domain superfamily/Winged helix DNA-binding domain"/>
    <property type="match status" value="1"/>
</dbReference>
<protein>
    <submittedName>
        <fullName evidence="10">Response regulator transcription factor</fullName>
    </submittedName>
</protein>
<keyword evidence="2" id="KW-0902">Two-component regulatory system</keyword>
<dbReference type="EMBL" id="JAEEGA010000017">
    <property type="protein sequence ID" value="MBP1043543.1"/>
    <property type="molecule type" value="Genomic_DNA"/>
</dbReference>
<dbReference type="GO" id="GO:0006355">
    <property type="term" value="P:regulation of DNA-templated transcription"/>
    <property type="evidence" value="ECO:0007669"/>
    <property type="project" value="InterPro"/>
</dbReference>
<evidence type="ECO:0000256" key="1">
    <source>
        <dbReference type="ARBA" id="ARBA00022553"/>
    </source>
</evidence>
<evidence type="ECO:0000256" key="5">
    <source>
        <dbReference type="ARBA" id="ARBA00023163"/>
    </source>
</evidence>
<dbReference type="InterPro" id="IPR039420">
    <property type="entry name" value="WalR-like"/>
</dbReference>
<dbReference type="GO" id="GO:0032993">
    <property type="term" value="C:protein-DNA complex"/>
    <property type="evidence" value="ECO:0007669"/>
    <property type="project" value="TreeGrafter"/>
</dbReference>
<feature type="domain" description="OmpR/PhoB-type" evidence="9">
    <location>
        <begin position="125"/>
        <end position="222"/>
    </location>
</feature>
<evidence type="ECO:0000256" key="4">
    <source>
        <dbReference type="ARBA" id="ARBA00023125"/>
    </source>
</evidence>
<dbReference type="Gene3D" id="3.40.50.2300">
    <property type="match status" value="1"/>
</dbReference>
<dbReference type="SUPFAM" id="SSF52172">
    <property type="entry name" value="CheY-like"/>
    <property type="match status" value="1"/>
</dbReference>
<dbReference type="InterPro" id="IPR001789">
    <property type="entry name" value="Sig_transdc_resp-reg_receiver"/>
</dbReference>
<evidence type="ECO:0000313" key="10">
    <source>
        <dbReference type="EMBL" id="MBP1043543.1"/>
    </source>
</evidence>
<organism evidence="10 11">
    <name type="scientific">Vagococcus allomyrinae</name>
    <dbReference type="NCBI Taxonomy" id="2794353"/>
    <lineage>
        <taxon>Bacteria</taxon>
        <taxon>Bacillati</taxon>
        <taxon>Bacillota</taxon>
        <taxon>Bacilli</taxon>
        <taxon>Lactobacillales</taxon>
        <taxon>Enterococcaceae</taxon>
        <taxon>Vagococcus</taxon>
    </lineage>
</organism>
<gene>
    <name evidence="10" type="ORF">I6N95_21180</name>
</gene>
<feature type="DNA-binding region" description="OmpR/PhoB-type" evidence="7">
    <location>
        <begin position="125"/>
        <end position="222"/>
    </location>
</feature>